<dbReference type="InterPro" id="IPR038390">
    <property type="entry name" value="Metal_Tscrpt_repr_sf"/>
</dbReference>
<dbReference type="Pfam" id="PF02583">
    <property type="entry name" value="Trns_repr_metal"/>
    <property type="match status" value="1"/>
</dbReference>
<protein>
    <submittedName>
        <fullName evidence="1">Copper-sensing transcriptional repressor CsoR</fullName>
    </submittedName>
</protein>
<dbReference type="InterPro" id="IPR003735">
    <property type="entry name" value="Metal_Tscrpt_repr"/>
</dbReference>
<dbReference type="AlphaFoldDB" id="A0A645CGE7"/>
<proteinExistence type="predicted"/>
<dbReference type="PANTHER" id="PTHR33677">
    <property type="entry name" value="TRANSCRIPTIONAL REPRESSOR FRMR-RELATED"/>
    <property type="match status" value="1"/>
</dbReference>
<dbReference type="EMBL" id="VSSQ01027022">
    <property type="protein sequence ID" value="MPM76027.1"/>
    <property type="molecule type" value="Genomic_DNA"/>
</dbReference>
<evidence type="ECO:0000313" key="1">
    <source>
        <dbReference type="EMBL" id="MPM76027.1"/>
    </source>
</evidence>
<dbReference type="GO" id="GO:0006355">
    <property type="term" value="P:regulation of DNA-templated transcription"/>
    <property type="evidence" value="ECO:0007669"/>
    <property type="project" value="InterPro"/>
</dbReference>
<dbReference type="GO" id="GO:0046872">
    <property type="term" value="F:metal ion binding"/>
    <property type="evidence" value="ECO:0007669"/>
    <property type="project" value="InterPro"/>
</dbReference>
<reference evidence="1" key="1">
    <citation type="submission" date="2019-08" db="EMBL/GenBank/DDBJ databases">
        <authorList>
            <person name="Kucharzyk K."/>
            <person name="Murdoch R.W."/>
            <person name="Higgins S."/>
            <person name="Loffler F."/>
        </authorList>
    </citation>
    <scope>NUCLEOTIDE SEQUENCE</scope>
</reference>
<name>A0A645CGE7_9ZZZZ</name>
<dbReference type="CDD" id="cd10158">
    <property type="entry name" value="CsoR-like_DUF156_1"/>
    <property type="match status" value="1"/>
</dbReference>
<dbReference type="PANTHER" id="PTHR33677:SF3">
    <property type="entry name" value="COPPER-SENSING TRANSCRIPTIONAL REPRESSOR RICR"/>
    <property type="match status" value="1"/>
</dbReference>
<sequence>MSEEIKKHHHHDEAHIKSIVNRMSRAIGHLEAVKRMVENDEDCSDVLIQLAAVKSAVNNIGKEILKEHLSHCIVDAVNDGDDEAVKMLNTAIDRFMK</sequence>
<organism evidence="1">
    <name type="scientific">bioreactor metagenome</name>
    <dbReference type="NCBI Taxonomy" id="1076179"/>
    <lineage>
        <taxon>unclassified sequences</taxon>
        <taxon>metagenomes</taxon>
        <taxon>ecological metagenomes</taxon>
    </lineage>
</organism>
<dbReference type="GO" id="GO:0003677">
    <property type="term" value="F:DNA binding"/>
    <property type="evidence" value="ECO:0007669"/>
    <property type="project" value="InterPro"/>
</dbReference>
<gene>
    <name evidence="1" type="primary">csoR_25</name>
    <name evidence="1" type="ORF">SDC9_123022</name>
</gene>
<dbReference type="Gene3D" id="1.20.58.1000">
    <property type="entry name" value="Metal-sensitive repressor, helix protomer"/>
    <property type="match status" value="1"/>
</dbReference>
<accession>A0A645CGE7</accession>
<comment type="caution">
    <text evidence="1">The sequence shown here is derived from an EMBL/GenBank/DDBJ whole genome shotgun (WGS) entry which is preliminary data.</text>
</comment>